<feature type="region of interest" description="Disordered" evidence="1">
    <location>
        <begin position="1"/>
        <end position="54"/>
    </location>
</feature>
<dbReference type="AlphaFoldDB" id="A0A6L5BW61"/>
<comment type="caution">
    <text evidence="2">The sequence shown here is derived from an EMBL/GenBank/DDBJ whole genome shotgun (WGS) entry which is preliminary data.</text>
</comment>
<evidence type="ECO:0000313" key="2">
    <source>
        <dbReference type="EMBL" id="KAF2392608.1"/>
    </source>
</evidence>
<evidence type="ECO:0000313" key="3">
    <source>
        <dbReference type="Proteomes" id="UP000475265"/>
    </source>
</evidence>
<protein>
    <submittedName>
        <fullName evidence="2">Uncharacterized protein</fullName>
    </submittedName>
</protein>
<dbReference type="EMBL" id="JAAAXX010000001">
    <property type="protein sequence ID" value="KAF2392608.1"/>
    <property type="molecule type" value="Genomic_DNA"/>
</dbReference>
<organism evidence="2 3">
    <name type="scientific">Pseudomonas frederiksbergensis</name>
    <dbReference type="NCBI Taxonomy" id="104087"/>
    <lineage>
        <taxon>Bacteria</taxon>
        <taxon>Pseudomonadati</taxon>
        <taxon>Pseudomonadota</taxon>
        <taxon>Gammaproteobacteria</taxon>
        <taxon>Pseudomonadales</taxon>
        <taxon>Pseudomonadaceae</taxon>
        <taxon>Pseudomonas</taxon>
    </lineage>
</organism>
<accession>A0A6L5BW61</accession>
<sequence length="71" mass="7563">MQIADQQDNNKFETALKPSRAGSLPQGNAIPCGSEPAREGAGRDNKSARPNLLPFSGALRCNETLAPLRSQ</sequence>
<reference evidence="2 3" key="1">
    <citation type="submission" date="2019-12" db="EMBL/GenBank/DDBJ databases">
        <title>Endophytic bacteria associated with Panax ginseng seedlings.</title>
        <authorList>
            <person name="Park J.M."/>
            <person name="Shin R."/>
            <person name="Jo S.H."/>
        </authorList>
    </citation>
    <scope>NUCLEOTIDE SEQUENCE [LARGE SCALE GENOMIC DNA]</scope>
    <source>
        <strain evidence="2 3">PgKB32</strain>
    </source>
</reference>
<dbReference type="Proteomes" id="UP000475265">
    <property type="component" value="Unassembled WGS sequence"/>
</dbReference>
<evidence type="ECO:0000256" key="1">
    <source>
        <dbReference type="SAM" id="MobiDB-lite"/>
    </source>
</evidence>
<gene>
    <name evidence="2" type="ORF">FX983_00561</name>
</gene>
<name>A0A6L5BW61_9PSED</name>
<proteinExistence type="predicted"/>
<feature type="compositionally biased region" description="Basic and acidic residues" evidence="1">
    <location>
        <begin position="36"/>
        <end position="47"/>
    </location>
</feature>